<name>A0ABS2SUG7_9BACI</name>
<protein>
    <submittedName>
        <fullName evidence="3">Tfp pilus assembly protein PilN</fullName>
    </submittedName>
</protein>
<reference evidence="3" key="1">
    <citation type="submission" date="2021-01" db="EMBL/GenBank/DDBJ databases">
        <title>Genomic Encyclopedia of Type Strains, Phase IV (KMG-IV): sequencing the most valuable type-strain genomes for metagenomic binning, comparative biology and taxonomic classification.</title>
        <authorList>
            <person name="Goeker M."/>
        </authorList>
    </citation>
    <scope>NUCLEOTIDE SEQUENCE</scope>
    <source>
        <strain evidence="3">DSM 21943</strain>
    </source>
</reference>
<evidence type="ECO:0000313" key="4">
    <source>
        <dbReference type="Proteomes" id="UP001179280"/>
    </source>
</evidence>
<evidence type="ECO:0000313" key="3">
    <source>
        <dbReference type="EMBL" id="MBM7839151.1"/>
    </source>
</evidence>
<evidence type="ECO:0000256" key="2">
    <source>
        <dbReference type="SAM" id="Phobius"/>
    </source>
</evidence>
<keyword evidence="2" id="KW-0472">Membrane</keyword>
<accession>A0ABS2SUG7</accession>
<comment type="caution">
    <text evidence="3">The sequence shown here is derived from an EMBL/GenBank/DDBJ whole genome shotgun (WGS) entry which is preliminary data.</text>
</comment>
<proteinExistence type="predicted"/>
<keyword evidence="4" id="KW-1185">Reference proteome</keyword>
<feature type="coiled-coil region" evidence="1">
    <location>
        <begin position="45"/>
        <end position="72"/>
    </location>
</feature>
<dbReference type="EMBL" id="JAFBCV010000007">
    <property type="protein sequence ID" value="MBM7839151.1"/>
    <property type="molecule type" value="Genomic_DNA"/>
</dbReference>
<sequence>MNEAPWYSLFGMVFVVVMVGLFIALLIGYFKVKQKRIETEKDYILERLKQEVEENEKELQSLHQHLNEERDQRQKHTYVIEGLLEEVK</sequence>
<keyword evidence="1" id="KW-0175">Coiled coil</keyword>
<gene>
    <name evidence="3" type="ORF">JOC54_002422</name>
</gene>
<dbReference type="Proteomes" id="UP001179280">
    <property type="component" value="Unassembled WGS sequence"/>
</dbReference>
<keyword evidence="2" id="KW-0812">Transmembrane</keyword>
<organism evidence="3 4">
    <name type="scientific">Shouchella xiaoxiensis</name>
    <dbReference type="NCBI Taxonomy" id="766895"/>
    <lineage>
        <taxon>Bacteria</taxon>
        <taxon>Bacillati</taxon>
        <taxon>Bacillota</taxon>
        <taxon>Bacilli</taxon>
        <taxon>Bacillales</taxon>
        <taxon>Bacillaceae</taxon>
        <taxon>Shouchella</taxon>
    </lineage>
</organism>
<dbReference type="RefSeq" id="WP_204466474.1">
    <property type="nucleotide sequence ID" value="NZ_JAFBCV010000007.1"/>
</dbReference>
<keyword evidence="2" id="KW-1133">Transmembrane helix</keyword>
<feature type="transmembrane region" description="Helical" evidence="2">
    <location>
        <begin position="6"/>
        <end position="30"/>
    </location>
</feature>
<evidence type="ECO:0000256" key="1">
    <source>
        <dbReference type="SAM" id="Coils"/>
    </source>
</evidence>